<feature type="compositionally biased region" description="Basic and acidic residues" evidence="1">
    <location>
        <begin position="141"/>
        <end position="160"/>
    </location>
</feature>
<feature type="region of interest" description="Disordered" evidence="1">
    <location>
        <begin position="127"/>
        <end position="166"/>
    </location>
</feature>
<proteinExistence type="predicted"/>
<sequence length="188" mass="21402">MVRRQERTAVITTVSNPTGQGENATLNAIIDETIVENAISQKRLDQLRDALQVIPSDLGREKSLKDSRGVSYTARSRVRLLAMPRDGHRSDPFDFYIVESQDMHITGRYDILLAKGWTDKFPANDPRTYSAAPTELLKGNSRQERKEWERKGAEKHKENLARAADAQAVLEKRFKEHKAKEQQASSRN</sequence>
<comment type="caution">
    <text evidence="2">The sequence shown here is derived from an EMBL/GenBank/DDBJ whole genome shotgun (WGS) entry which is preliminary data.</text>
</comment>
<evidence type="ECO:0000313" key="3">
    <source>
        <dbReference type="Proteomes" id="UP001610335"/>
    </source>
</evidence>
<gene>
    <name evidence="2" type="ORF">BDW59DRAFT_157661</name>
</gene>
<accession>A0ABR4IVA6</accession>
<dbReference type="EMBL" id="JBFXLS010000008">
    <property type="protein sequence ID" value="KAL2831695.1"/>
    <property type="molecule type" value="Genomic_DNA"/>
</dbReference>
<name>A0ABR4IVA6_9EURO</name>
<protein>
    <submittedName>
        <fullName evidence="2">Uncharacterized protein</fullName>
    </submittedName>
</protein>
<reference evidence="2 3" key="1">
    <citation type="submission" date="2024-07" db="EMBL/GenBank/DDBJ databases">
        <title>Section-level genome sequencing and comparative genomics of Aspergillus sections Usti and Cavernicolus.</title>
        <authorList>
            <consortium name="Lawrence Berkeley National Laboratory"/>
            <person name="Nybo J.L."/>
            <person name="Vesth T.C."/>
            <person name="Theobald S."/>
            <person name="Frisvad J.C."/>
            <person name="Larsen T.O."/>
            <person name="Kjaerboelling I."/>
            <person name="Rothschild-Mancinelli K."/>
            <person name="Lyhne E.K."/>
            <person name="Kogle M.E."/>
            <person name="Barry K."/>
            <person name="Clum A."/>
            <person name="Na H."/>
            <person name="Ledsgaard L."/>
            <person name="Lin J."/>
            <person name="Lipzen A."/>
            <person name="Kuo A."/>
            <person name="Riley R."/>
            <person name="Mondo S."/>
            <person name="LaButti K."/>
            <person name="Haridas S."/>
            <person name="Pangalinan J."/>
            <person name="Salamov A.A."/>
            <person name="Simmons B.A."/>
            <person name="Magnuson J.K."/>
            <person name="Chen J."/>
            <person name="Drula E."/>
            <person name="Henrissat B."/>
            <person name="Wiebenga A."/>
            <person name="Lubbers R.J."/>
            <person name="Gomes A.C."/>
            <person name="Makela M.R."/>
            <person name="Stajich J."/>
            <person name="Grigoriev I.V."/>
            <person name="Mortensen U.H."/>
            <person name="De vries R.P."/>
            <person name="Baker S.E."/>
            <person name="Andersen M.R."/>
        </authorList>
    </citation>
    <scope>NUCLEOTIDE SEQUENCE [LARGE SCALE GENOMIC DNA]</scope>
    <source>
        <strain evidence="2 3">CBS 600.67</strain>
    </source>
</reference>
<keyword evidence="3" id="KW-1185">Reference proteome</keyword>
<evidence type="ECO:0000256" key="1">
    <source>
        <dbReference type="SAM" id="MobiDB-lite"/>
    </source>
</evidence>
<evidence type="ECO:0000313" key="2">
    <source>
        <dbReference type="EMBL" id="KAL2831695.1"/>
    </source>
</evidence>
<organism evidence="2 3">
    <name type="scientific">Aspergillus cavernicola</name>
    <dbReference type="NCBI Taxonomy" id="176166"/>
    <lineage>
        <taxon>Eukaryota</taxon>
        <taxon>Fungi</taxon>
        <taxon>Dikarya</taxon>
        <taxon>Ascomycota</taxon>
        <taxon>Pezizomycotina</taxon>
        <taxon>Eurotiomycetes</taxon>
        <taxon>Eurotiomycetidae</taxon>
        <taxon>Eurotiales</taxon>
        <taxon>Aspergillaceae</taxon>
        <taxon>Aspergillus</taxon>
        <taxon>Aspergillus subgen. Nidulantes</taxon>
    </lineage>
</organism>
<dbReference type="Proteomes" id="UP001610335">
    <property type="component" value="Unassembled WGS sequence"/>
</dbReference>